<dbReference type="GO" id="GO:0008080">
    <property type="term" value="F:N-acetyltransferase activity"/>
    <property type="evidence" value="ECO:0007669"/>
    <property type="project" value="InterPro"/>
</dbReference>
<name>A0A848J089_9BACT</name>
<dbReference type="EMBL" id="JABBNU010000002">
    <property type="protein sequence ID" value="NMM47679.1"/>
    <property type="molecule type" value="Genomic_DNA"/>
</dbReference>
<keyword evidence="1 3" id="KW-0808">Transferase</keyword>
<evidence type="ECO:0000313" key="4">
    <source>
        <dbReference type="Proteomes" id="UP000559010"/>
    </source>
</evidence>
<evidence type="ECO:0000256" key="1">
    <source>
        <dbReference type="ARBA" id="ARBA00022679"/>
    </source>
</evidence>
<dbReference type="InterPro" id="IPR016181">
    <property type="entry name" value="Acyl_CoA_acyltransferase"/>
</dbReference>
<sequence length="137" mass="15382">MELLLTADPSIELINSYLKPGSCHIAQLNSEIVGVLVLNTINPETLEIKNIAVHESQQGKGIGNALLAYSEKISRESGYKKLVIGTGNSSFRQLNIYQKAGFEIDRIKKNYFTDNYEEPIFENGIQCKHLIILEKEL</sequence>
<dbReference type="Gene3D" id="3.40.630.30">
    <property type="match status" value="1"/>
</dbReference>
<feature type="domain" description="N-acetyltransferase" evidence="2">
    <location>
        <begin position="1"/>
        <end position="122"/>
    </location>
</feature>
<organism evidence="3 4">
    <name type="scientific">Marinigracilibium pacificum</name>
    <dbReference type="NCBI Taxonomy" id="2729599"/>
    <lineage>
        <taxon>Bacteria</taxon>
        <taxon>Pseudomonadati</taxon>
        <taxon>Bacteroidota</taxon>
        <taxon>Cytophagia</taxon>
        <taxon>Cytophagales</taxon>
        <taxon>Flammeovirgaceae</taxon>
        <taxon>Marinigracilibium</taxon>
    </lineage>
</organism>
<dbReference type="InterPro" id="IPR050769">
    <property type="entry name" value="NAT_camello-type"/>
</dbReference>
<keyword evidence="4" id="KW-1185">Reference proteome</keyword>
<reference evidence="3 4" key="1">
    <citation type="submission" date="2020-04" db="EMBL/GenBank/DDBJ databases">
        <title>Flammeovirgaceae bacterium KN852 isolated from deep sea.</title>
        <authorList>
            <person name="Zhang D.-C."/>
        </authorList>
    </citation>
    <scope>NUCLEOTIDE SEQUENCE [LARGE SCALE GENOMIC DNA]</scope>
    <source>
        <strain evidence="3 4">KN852</strain>
    </source>
</reference>
<dbReference type="CDD" id="cd04301">
    <property type="entry name" value="NAT_SF"/>
    <property type="match status" value="1"/>
</dbReference>
<evidence type="ECO:0000313" key="3">
    <source>
        <dbReference type="EMBL" id="NMM47679.1"/>
    </source>
</evidence>
<dbReference type="Proteomes" id="UP000559010">
    <property type="component" value="Unassembled WGS sequence"/>
</dbReference>
<dbReference type="PROSITE" id="PS51186">
    <property type="entry name" value="GNAT"/>
    <property type="match status" value="1"/>
</dbReference>
<proteinExistence type="predicted"/>
<dbReference type="PANTHER" id="PTHR13947">
    <property type="entry name" value="GNAT FAMILY N-ACETYLTRANSFERASE"/>
    <property type="match status" value="1"/>
</dbReference>
<protein>
    <submittedName>
        <fullName evidence="3">GNAT family N-acetyltransferase</fullName>
    </submittedName>
</protein>
<accession>A0A848J089</accession>
<dbReference type="PANTHER" id="PTHR13947:SF37">
    <property type="entry name" value="LD18367P"/>
    <property type="match status" value="1"/>
</dbReference>
<dbReference type="InterPro" id="IPR000182">
    <property type="entry name" value="GNAT_dom"/>
</dbReference>
<evidence type="ECO:0000259" key="2">
    <source>
        <dbReference type="PROSITE" id="PS51186"/>
    </source>
</evidence>
<dbReference type="AlphaFoldDB" id="A0A848J089"/>
<comment type="caution">
    <text evidence="3">The sequence shown here is derived from an EMBL/GenBank/DDBJ whole genome shotgun (WGS) entry which is preliminary data.</text>
</comment>
<dbReference type="SUPFAM" id="SSF55729">
    <property type="entry name" value="Acyl-CoA N-acyltransferases (Nat)"/>
    <property type="match status" value="1"/>
</dbReference>
<dbReference type="Pfam" id="PF00583">
    <property type="entry name" value="Acetyltransf_1"/>
    <property type="match status" value="1"/>
</dbReference>
<gene>
    <name evidence="3" type="ORF">HH304_04650</name>
</gene>